<evidence type="ECO:0000313" key="14">
    <source>
        <dbReference type="EMBL" id="KAJ8059791.1"/>
    </source>
</evidence>
<evidence type="ECO:0000256" key="7">
    <source>
        <dbReference type="ARBA" id="ARBA00047899"/>
    </source>
</evidence>
<dbReference type="SUPFAM" id="SSF56112">
    <property type="entry name" value="Protein kinase-like (PK-like)"/>
    <property type="match status" value="1"/>
</dbReference>
<dbReference type="PROSITE" id="PS50011">
    <property type="entry name" value="PROTEIN_KINASE_DOM"/>
    <property type="match status" value="1"/>
</dbReference>
<keyword evidence="9" id="KW-0863">Zinc-finger</keyword>
<feature type="coiled-coil region" evidence="10">
    <location>
        <begin position="497"/>
        <end position="524"/>
    </location>
</feature>
<keyword evidence="15" id="KW-1185">Reference proteome</keyword>
<feature type="region of interest" description="Disordered" evidence="11">
    <location>
        <begin position="880"/>
        <end position="917"/>
    </location>
</feature>
<dbReference type="InterPro" id="IPR011009">
    <property type="entry name" value="Kinase-like_dom_sf"/>
</dbReference>
<dbReference type="AlphaFoldDB" id="A0A9X0DDR8"/>
<accession>A0A9X0DDR8</accession>
<keyword evidence="9" id="KW-0479">Metal-binding</keyword>
<evidence type="ECO:0000256" key="6">
    <source>
        <dbReference type="ARBA" id="ARBA00022840"/>
    </source>
</evidence>
<dbReference type="OrthoDB" id="4062651at2759"/>
<keyword evidence="6" id="KW-0067">ATP-binding</keyword>
<dbReference type="PANTHER" id="PTHR43671:SF98">
    <property type="entry name" value="SERINE_THREONINE-PROTEIN KINASE NEK11"/>
    <property type="match status" value="1"/>
</dbReference>
<dbReference type="InterPro" id="IPR013087">
    <property type="entry name" value="Znf_C2H2_type"/>
</dbReference>
<dbReference type="PROSITE" id="PS00028">
    <property type="entry name" value="ZINC_FINGER_C2H2_1"/>
    <property type="match status" value="1"/>
</dbReference>
<feature type="compositionally biased region" description="Basic and acidic residues" evidence="11">
    <location>
        <begin position="753"/>
        <end position="764"/>
    </location>
</feature>
<dbReference type="InterPro" id="IPR050660">
    <property type="entry name" value="NEK_Ser/Thr_kinase"/>
</dbReference>
<evidence type="ECO:0000259" key="12">
    <source>
        <dbReference type="PROSITE" id="PS50011"/>
    </source>
</evidence>
<reference evidence="14" key="1">
    <citation type="submission" date="2022-11" db="EMBL/GenBank/DDBJ databases">
        <title>Genome Resource of Sclerotinia nivalis Strain SnTB1, a Plant Pathogen Isolated from American Ginseng.</title>
        <authorList>
            <person name="Fan S."/>
        </authorList>
    </citation>
    <scope>NUCLEOTIDE SEQUENCE</scope>
    <source>
        <strain evidence="14">SnTB1</strain>
    </source>
</reference>
<dbReference type="Proteomes" id="UP001152300">
    <property type="component" value="Unassembled WGS sequence"/>
</dbReference>
<evidence type="ECO:0000256" key="4">
    <source>
        <dbReference type="ARBA" id="ARBA00022741"/>
    </source>
</evidence>
<keyword evidence="3" id="KW-0808">Transferase</keyword>
<evidence type="ECO:0000313" key="15">
    <source>
        <dbReference type="Proteomes" id="UP001152300"/>
    </source>
</evidence>
<evidence type="ECO:0000256" key="2">
    <source>
        <dbReference type="ARBA" id="ARBA00022527"/>
    </source>
</evidence>
<keyword evidence="4" id="KW-0547">Nucleotide-binding</keyword>
<evidence type="ECO:0000256" key="9">
    <source>
        <dbReference type="PROSITE-ProRule" id="PRU00042"/>
    </source>
</evidence>
<feature type="compositionally biased region" description="Acidic residues" evidence="11">
    <location>
        <begin position="808"/>
        <end position="817"/>
    </location>
</feature>
<dbReference type="InterPro" id="IPR000719">
    <property type="entry name" value="Prot_kinase_dom"/>
</dbReference>
<evidence type="ECO:0000256" key="10">
    <source>
        <dbReference type="SAM" id="Coils"/>
    </source>
</evidence>
<dbReference type="EMBL" id="JAPEIS010000014">
    <property type="protein sequence ID" value="KAJ8059791.1"/>
    <property type="molecule type" value="Genomic_DNA"/>
</dbReference>
<feature type="domain" description="Protein kinase" evidence="12">
    <location>
        <begin position="57"/>
        <end position="398"/>
    </location>
</feature>
<gene>
    <name evidence="14" type="ORF">OCU04_011423</name>
</gene>
<evidence type="ECO:0000256" key="11">
    <source>
        <dbReference type="SAM" id="MobiDB-lite"/>
    </source>
</evidence>
<keyword evidence="9" id="KW-0862">Zinc</keyword>
<dbReference type="GO" id="GO:0004674">
    <property type="term" value="F:protein serine/threonine kinase activity"/>
    <property type="evidence" value="ECO:0007669"/>
    <property type="project" value="UniProtKB-KW"/>
</dbReference>
<name>A0A9X0DDR8_9HELO</name>
<feature type="region of interest" description="Disordered" evidence="11">
    <location>
        <begin position="612"/>
        <end position="679"/>
    </location>
</feature>
<keyword evidence="5" id="KW-0418">Kinase</keyword>
<evidence type="ECO:0000256" key="5">
    <source>
        <dbReference type="ARBA" id="ARBA00022777"/>
    </source>
</evidence>
<dbReference type="GO" id="GO:0008270">
    <property type="term" value="F:zinc ion binding"/>
    <property type="evidence" value="ECO:0007669"/>
    <property type="project" value="UniProtKB-KW"/>
</dbReference>
<feature type="compositionally biased region" description="Pro residues" evidence="11">
    <location>
        <begin position="826"/>
        <end position="835"/>
    </location>
</feature>
<keyword evidence="2" id="KW-0723">Serine/threonine-protein kinase</keyword>
<feature type="region of interest" description="Disordered" evidence="11">
    <location>
        <begin position="715"/>
        <end position="739"/>
    </location>
</feature>
<dbReference type="PANTHER" id="PTHR43671">
    <property type="entry name" value="SERINE/THREONINE-PROTEIN KINASE NEK"/>
    <property type="match status" value="1"/>
</dbReference>
<feature type="region of interest" description="Disordered" evidence="11">
    <location>
        <begin position="753"/>
        <end position="852"/>
    </location>
</feature>
<evidence type="ECO:0000256" key="3">
    <source>
        <dbReference type="ARBA" id="ARBA00022679"/>
    </source>
</evidence>
<proteinExistence type="predicted"/>
<evidence type="ECO:0000256" key="8">
    <source>
        <dbReference type="ARBA" id="ARBA00048679"/>
    </source>
</evidence>
<comment type="caution">
    <text evidence="14">The sequence shown here is derived from an EMBL/GenBank/DDBJ whole genome shotgun (WGS) entry which is preliminary data.</text>
</comment>
<evidence type="ECO:0000259" key="13">
    <source>
        <dbReference type="PROSITE" id="PS50157"/>
    </source>
</evidence>
<organism evidence="14 15">
    <name type="scientific">Sclerotinia nivalis</name>
    <dbReference type="NCBI Taxonomy" id="352851"/>
    <lineage>
        <taxon>Eukaryota</taxon>
        <taxon>Fungi</taxon>
        <taxon>Dikarya</taxon>
        <taxon>Ascomycota</taxon>
        <taxon>Pezizomycotina</taxon>
        <taxon>Leotiomycetes</taxon>
        <taxon>Helotiales</taxon>
        <taxon>Sclerotiniaceae</taxon>
        <taxon>Sclerotinia</taxon>
    </lineage>
</organism>
<feature type="domain" description="C2H2-type" evidence="13">
    <location>
        <begin position="859"/>
        <end position="887"/>
    </location>
</feature>
<dbReference type="PROSITE" id="PS50157">
    <property type="entry name" value="ZINC_FINGER_C2H2_2"/>
    <property type="match status" value="1"/>
</dbReference>
<evidence type="ECO:0000256" key="1">
    <source>
        <dbReference type="ARBA" id="ARBA00012513"/>
    </source>
</evidence>
<comment type="catalytic activity">
    <reaction evidence="7">
        <text>L-threonyl-[protein] + ATP = O-phospho-L-threonyl-[protein] + ADP + H(+)</text>
        <dbReference type="Rhea" id="RHEA:46608"/>
        <dbReference type="Rhea" id="RHEA-COMP:11060"/>
        <dbReference type="Rhea" id="RHEA-COMP:11605"/>
        <dbReference type="ChEBI" id="CHEBI:15378"/>
        <dbReference type="ChEBI" id="CHEBI:30013"/>
        <dbReference type="ChEBI" id="CHEBI:30616"/>
        <dbReference type="ChEBI" id="CHEBI:61977"/>
        <dbReference type="ChEBI" id="CHEBI:456216"/>
        <dbReference type="EC" id="2.7.11.1"/>
    </reaction>
</comment>
<dbReference type="EC" id="2.7.11.1" evidence="1"/>
<comment type="catalytic activity">
    <reaction evidence="8">
        <text>L-seryl-[protein] + ATP = O-phospho-L-seryl-[protein] + ADP + H(+)</text>
        <dbReference type="Rhea" id="RHEA:17989"/>
        <dbReference type="Rhea" id="RHEA-COMP:9863"/>
        <dbReference type="Rhea" id="RHEA-COMP:11604"/>
        <dbReference type="ChEBI" id="CHEBI:15378"/>
        <dbReference type="ChEBI" id="CHEBI:29999"/>
        <dbReference type="ChEBI" id="CHEBI:30616"/>
        <dbReference type="ChEBI" id="CHEBI:83421"/>
        <dbReference type="ChEBI" id="CHEBI:456216"/>
        <dbReference type="EC" id="2.7.11.1"/>
    </reaction>
</comment>
<keyword evidence="10" id="KW-0175">Coiled coil</keyword>
<dbReference type="GO" id="GO:0005524">
    <property type="term" value="F:ATP binding"/>
    <property type="evidence" value="ECO:0007669"/>
    <property type="project" value="UniProtKB-KW"/>
</dbReference>
<protein>
    <recommendedName>
        <fullName evidence="1">non-specific serine/threonine protein kinase</fullName>
        <ecNumber evidence="1">2.7.11.1</ecNumber>
    </recommendedName>
</protein>
<sequence length="935" mass="105017">MAADAPNRFRPGRYGAVLAPPTADKWSKFSDFEKDQKRGQEWLKRSYGWEINAQKSRNGPKWIGERLLGKDCAVLKQGFYDKGCYSYKRIVVKQASSPEAKALLENGAYISKRLREEIPNHVAEHIVLTARYYTEDAGTGTDDTFDPVYVHEFSPDTVVRTYTSYYEGGNFQQWLEENFNSEYPSENDIWSVMECLARICMNLEYGDETRSKVDGAKFFQPIVHLDIRPQSIFCSCSDVRKDGQHANRTKFLLGKFEKAGNVPSDPTDKKWMFRVHGRADPNWAAPEQKYPQMEGRSTSSPCNIFGIGALLYYMIKGKEIDHRAWKIGMPGSAASQEVKLHFGGDLITEPVAEQQEYSKALIWVILECLTYLPSDRITAAELRKVSARATAASSREWLNSETQYDPGDPATIFEPQKELQPNDYTVADLSLKDKISMHCPPKDHRETLRARAEKWLSNFWLFPDSVKSQEAREKQRLVYERQVEKQRQEAAAVEVKKQAEAQALADLNAELRLVEEQEEAARIARVIAREEKIAQLRAEAARKIAAIRGEGEEQILLPQPNNKRDRSPEPPQQIVHKKLRVGLLSESSNPEAPVAQGSGSQVMDVDIGQDRTILPPRDKGKGKEIVAVPPKIPPVSDVPAPTESGVSAQAGPAPLEPAPSGLTPLSKPPTASGVAAQAGSDFLSKYQEERRERAAVFDKAEDEKVKKRKENWAREVREGKRERQESIDQHIEEGKERAAAEYDRMMARENAWDKSMAEGRKESSKLIAPSLGGASRSLSSNVDTPSMRRRWKSPPRPSPLAAGAIQYDIDDDDDVEEVAPTGPRARSPPRPIPPRESPRYRPASPEGVPIGMKPAKPLMYCSICGKEYKREGACEAHIKKYHNRRKGKPVDQRPANPEEDPTGKPVKKRKAAAKGDENITVAELRKYLDPRNAEA</sequence>
<dbReference type="Gene3D" id="1.10.510.10">
    <property type="entry name" value="Transferase(Phosphotransferase) domain 1"/>
    <property type="match status" value="1"/>
</dbReference>